<proteinExistence type="predicted"/>
<comment type="caution">
    <text evidence="1">The sequence shown here is derived from an EMBL/GenBank/DDBJ whole genome shotgun (WGS) entry which is preliminary data.</text>
</comment>
<dbReference type="EMBL" id="BKCP01005183">
    <property type="protein sequence ID" value="GER36474.1"/>
    <property type="molecule type" value="Genomic_DNA"/>
</dbReference>
<keyword evidence="2" id="KW-1185">Reference proteome</keyword>
<dbReference type="GO" id="GO:0016301">
    <property type="term" value="F:kinase activity"/>
    <property type="evidence" value="ECO:0007669"/>
    <property type="project" value="UniProtKB-KW"/>
</dbReference>
<evidence type="ECO:0000313" key="1">
    <source>
        <dbReference type="EMBL" id="GER36474.1"/>
    </source>
</evidence>
<keyword evidence="1" id="KW-0418">Kinase</keyword>
<accession>A0A5A7PUQ2</accession>
<evidence type="ECO:0000313" key="2">
    <source>
        <dbReference type="Proteomes" id="UP000325081"/>
    </source>
</evidence>
<keyword evidence="1" id="KW-0808">Transferase</keyword>
<reference evidence="2" key="1">
    <citation type="journal article" date="2019" name="Curr. Biol.">
        <title>Genome Sequence of Striga asiatica Provides Insight into the Evolution of Plant Parasitism.</title>
        <authorList>
            <person name="Yoshida S."/>
            <person name="Kim S."/>
            <person name="Wafula E.K."/>
            <person name="Tanskanen J."/>
            <person name="Kim Y.M."/>
            <person name="Honaas L."/>
            <person name="Yang Z."/>
            <person name="Spallek T."/>
            <person name="Conn C.E."/>
            <person name="Ichihashi Y."/>
            <person name="Cheong K."/>
            <person name="Cui S."/>
            <person name="Der J.P."/>
            <person name="Gundlach H."/>
            <person name="Jiao Y."/>
            <person name="Hori C."/>
            <person name="Ishida J.K."/>
            <person name="Kasahara H."/>
            <person name="Kiba T."/>
            <person name="Kim M.S."/>
            <person name="Koo N."/>
            <person name="Laohavisit A."/>
            <person name="Lee Y.H."/>
            <person name="Lumba S."/>
            <person name="McCourt P."/>
            <person name="Mortimer J.C."/>
            <person name="Mutuku J.M."/>
            <person name="Nomura T."/>
            <person name="Sasaki-Sekimoto Y."/>
            <person name="Seto Y."/>
            <person name="Wang Y."/>
            <person name="Wakatake T."/>
            <person name="Sakakibara H."/>
            <person name="Demura T."/>
            <person name="Yamaguchi S."/>
            <person name="Yoneyama K."/>
            <person name="Manabe R.I."/>
            <person name="Nelson D.C."/>
            <person name="Schulman A.H."/>
            <person name="Timko M.P."/>
            <person name="dePamphilis C.W."/>
            <person name="Choi D."/>
            <person name="Shirasu K."/>
        </authorList>
    </citation>
    <scope>NUCLEOTIDE SEQUENCE [LARGE SCALE GENOMIC DNA]</scope>
    <source>
        <strain evidence="2">cv. UVA1</strain>
    </source>
</reference>
<sequence>MLARSSRLCTVFSSSGRLESPDQPSGSGRFRITTIARACSRARVAPMNRYCEKWHRIMIQGEQLFPVHLQQPTKLRILPSGGFFCNRLLDGYLKLGVLKFLNLVIQQKRSKRTSKFPLDLVPPTAKTHRKIFLISKQSNPKQTKRILMQINQTNTTKLTPVTDSVSLHRPIAAVISTTRVLRSSQQPSRPAHRTASRRCHTNAGLQPLVAAVTRPFPSVETRTAGCESTPTVCPHGTAPSCRLRSVISIDARASRVMSPIVASRNRASRLFTNSSPRICYQSSIHAGSSPFAQ</sequence>
<gene>
    <name evidence="1" type="ORF">STAS_12820</name>
</gene>
<dbReference type="Proteomes" id="UP000325081">
    <property type="component" value="Unassembled WGS sequence"/>
</dbReference>
<name>A0A5A7PUQ2_STRAF</name>
<protein>
    <submittedName>
        <fullName evidence="1">NSP-interacting kinase 1</fullName>
    </submittedName>
</protein>
<dbReference type="AlphaFoldDB" id="A0A5A7PUQ2"/>
<organism evidence="1 2">
    <name type="scientific">Striga asiatica</name>
    <name type="common">Asiatic witchweed</name>
    <name type="synonym">Buchnera asiatica</name>
    <dbReference type="NCBI Taxonomy" id="4170"/>
    <lineage>
        <taxon>Eukaryota</taxon>
        <taxon>Viridiplantae</taxon>
        <taxon>Streptophyta</taxon>
        <taxon>Embryophyta</taxon>
        <taxon>Tracheophyta</taxon>
        <taxon>Spermatophyta</taxon>
        <taxon>Magnoliopsida</taxon>
        <taxon>eudicotyledons</taxon>
        <taxon>Gunneridae</taxon>
        <taxon>Pentapetalae</taxon>
        <taxon>asterids</taxon>
        <taxon>lamiids</taxon>
        <taxon>Lamiales</taxon>
        <taxon>Orobanchaceae</taxon>
        <taxon>Buchnereae</taxon>
        <taxon>Striga</taxon>
    </lineage>
</organism>